<feature type="transmembrane region" description="Helical" evidence="5">
    <location>
        <begin position="57"/>
        <end position="80"/>
    </location>
</feature>
<comment type="subcellular location">
    <subcellularLocation>
        <location evidence="1">Membrane</location>
        <topology evidence="1">Multi-pass membrane protein</topology>
    </subcellularLocation>
</comment>
<dbReference type="EMBL" id="UYRV01108999">
    <property type="protein sequence ID" value="VDN24852.1"/>
    <property type="molecule type" value="Genomic_DNA"/>
</dbReference>
<accession>A0A3P7PYP3</accession>
<keyword evidence="2 5" id="KW-0812">Transmembrane</keyword>
<dbReference type="Pfam" id="PF13520">
    <property type="entry name" value="AA_permease_2"/>
    <property type="match status" value="1"/>
</dbReference>
<dbReference type="Proteomes" id="UP000271889">
    <property type="component" value="Unassembled WGS sequence"/>
</dbReference>
<keyword evidence="4 5" id="KW-0472">Membrane</keyword>
<dbReference type="InterPro" id="IPR002293">
    <property type="entry name" value="AA/rel_permease1"/>
</dbReference>
<evidence type="ECO:0000313" key="7">
    <source>
        <dbReference type="Proteomes" id="UP000271889"/>
    </source>
</evidence>
<dbReference type="PANTHER" id="PTHR11785">
    <property type="entry name" value="AMINO ACID TRANSPORTER"/>
    <property type="match status" value="1"/>
</dbReference>
<reference evidence="6 7" key="1">
    <citation type="submission" date="2018-11" db="EMBL/GenBank/DDBJ databases">
        <authorList>
            <consortium name="Pathogen Informatics"/>
        </authorList>
    </citation>
    <scope>NUCLEOTIDE SEQUENCE [LARGE SCALE GENOMIC DNA]</scope>
</reference>
<evidence type="ECO:0000256" key="3">
    <source>
        <dbReference type="ARBA" id="ARBA00022989"/>
    </source>
</evidence>
<sequence>MSSTGETQNLKSPFAGSDWSIGTIVSALFTCLFAYDGWDILNFGAEEIEKPKRTMPLAIVIGMLCIALIFLAVNFSYFVVLDPAEILESDAVAE</sequence>
<feature type="non-terminal residue" evidence="6">
    <location>
        <position position="94"/>
    </location>
</feature>
<evidence type="ECO:0000256" key="5">
    <source>
        <dbReference type="SAM" id="Phobius"/>
    </source>
</evidence>
<evidence type="ECO:0000256" key="2">
    <source>
        <dbReference type="ARBA" id="ARBA00022692"/>
    </source>
</evidence>
<proteinExistence type="predicted"/>
<evidence type="ECO:0000256" key="4">
    <source>
        <dbReference type="ARBA" id="ARBA00023136"/>
    </source>
</evidence>
<dbReference type="GO" id="GO:0016020">
    <property type="term" value="C:membrane"/>
    <property type="evidence" value="ECO:0007669"/>
    <property type="project" value="UniProtKB-SubCell"/>
</dbReference>
<name>A0A3P7PYP3_CYLGO</name>
<gene>
    <name evidence="6" type="ORF">CGOC_LOCUS9931</name>
</gene>
<organism evidence="6 7">
    <name type="scientific">Cylicostephanus goldi</name>
    <name type="common">Nematode worm</name>
    <dbReference type="NCBI Taxonomy" id="71465"/>
    <lineage>
        <taxon>Eukaryota</taxon>
        <taxon>Metazoa</taxon>
        <taxon>Ecdysozoa</taxon>
        <taxon>Nematoda</taxon>
        <taxon>Chromadorea</taxon>
        <taxon>Rhabditida</taxon>
        <taxon>Rhabditina</taxon>
        <taxon>Rhabditomorpha</taxon>
        <taxon>Strongyloidea</taxon>
        <taxon>Strongylidae</taxon>
        <taxon>Cylicostephanus</taxon>
    </lineage>
</organism>
<keyword evidence="7" id="KW-1185">Reference proteome</keyword>
<keyword evidence="3 5" id="KW-1133">Transmembrane helix</keyword>
<dbReference type="GO" id="GO:0015179">
    <property type="term" value="F:L-amino acid transmembrane transporter activity"/>
    <property type="evidence" value="ECO:0007669"/>
    <property type="project" value="TreeGrafter"/>
</dbReference>
<evidence type="ECO:0000256" key="1">
    <source>
        <dbReference type="ARBA" id="ARBA00004141"/>
    </source>
</evidence>
<evidence type="ECO:0008006" key="8">
    <source>
        <dbReference type="Google" id="ProtNLM"/>
    </source>
</evidence>
<dbReference type="InterPro" id="IPR050598">
    <property type="entry name" value="AminoAcid_Transporter"/>
</dbReference>
<dbReference type="Gene3D" id="1.20.1740.10">
    <property type="entry name" value="Amino acid/polyamine transporter I"/>
    <property type="match status" value="1"/>
</dbReference>
<dbReference type="OrthoDB" id="5829096at2759"/>
<feature type="transmembrane region" description="Helical" evidence="5">
    <location>
        <begin position="19"/>
        <end position="36"/>
    </location>
</feature>
<dbReference type="AlphaFoldDB" id="A0A3P7PYP3"/>
<evidence type="ECO:0000313" key="6">
    <source>
        <dbReference type="EMBL" id="VDN24852.1"/>
    </source>
</evidence>
<protein>
    <recommendedName>
        <fullName evidence="8">Amino acid permease/ SLC12A domain-containing protein</fullName>
    </recommendedName>
</protein>
<dbReference type="PANTHER" id="PTHR11785:SF523">
    <property type="entry name" value="AMINO ACID TRANSPORTER PROTEIN 6"/>
    <property type="match status" value="1"/>
</dbReference>